<comment type="similarity">
    <text evidence="2">Belongs to the SMAUG family.</text>
</comment>
<feature type="compositionally biased region" description="Low complexity" evidence="6">
    <location>
        <begin position="863"/>
        <end position="883"/>
    </location>
</feature>
<evidence type="ECO:0000256" key="2">
    <source>
        <dbReference type="ARBA" id="ARBA00008232"/>
    </source>
</evidence>
<dbReference type="InterPro" id="IPR050897">
    <property type="entry name" value="SMAUG/VTS1_RNA-bind"/>
</dbReference>
<sequence>MKYITTEKSGNSHNLFATNDDIHKRNDYSRNSPITFGEQVTTVTSFFESWNNCERTVVMYALLKRLRYPNLKFLQYAIDHALTQSFSSETNLSSVLIDMNANNPSYLKKLLNAYKTLHLNDAVDALTAGTLDKDTMPCYGSDFQITNCDERKLYEKKKEILIEVLNMLPLLKPGNNDAKLVYLALIPSTVRDTMNQRVPTELVQQIFSYMLIHPAISNEDRRSLNVWLRHLEDHLMATDKLVEPKKRNNSSINQSLGVSSDASISSVSSLTSSSISNNSMSSSGSFAPGHGIPPFTKSRNADWQTIAPPSKSHNNVQQNPISQPNSLPDWTNFMRNNSCINNLSEISSSSSGSSCTNRRNSSITDQLCDNFNGINLNELGSSQNKLGLSLNIATIGVDSHAEESSLVNGVAAAAAATTNTNPVISGLFNNSNNPIINILGSNGHNENNVCENNSYSNSNNDEHDTSFSKNGTEIIDFEPHISINVDDQCINDSSSSINNDANRKSLQPQMAYTSMPISNMSNYEQTDMTRWSLDSKLTALKTRRSNSLTTQTLSTSSSSSNSSVITVNDNCSNSNENLAQFANKPRSFSLSIEHQRGGLANSGSDTRLDDFKPGYIKFQSRNLGMSNIGLWLKSLRLHKYIDLFKNMTYEDMLCITEEYLQGLGVTKGASHKLAICIEKLKERTNHLSRLEEDLVNGQIKLQTVVEDLASMVLSPMKPIETGDGGSNEDNVAQKFLKVLDIVGSMVQRETNAPQDEENINVLMWVLDRAIHSEAFVNHSNQLKELKFKLSKYKISIGHKAHHVKNGSSGNLNKSRWSGKSRKCDIKNGSNDRINHRKNSNDLLNFSGSSISQNHQHQHHHHGSQTQSVDYGSIGSSNSGNNGSAQHQYKSSSYPNFMNNQQHQVKQPHHNHHSQLSQQQQPDQNTILPQHSHFPTLPPHQHQQQQQQQQHRRSLNNLILVSGGAQQPQKMVFKPGQGIVPAGPPSSDSHLRRTSITAAIGNQNSINANLTSTYKTSLANVSGMADPAQQSQSLSQQTQQPQKTMAAVVMVSSDEIGVSGMIGPQQPQQPNLLNNNTSMLNNNLLCQQQQQELQLLAAAAAAVGNSCRNNNLLNCLCDVNRNSSNTCSCGVKTVKNCSNMSTPFNEVHGGKQNVPLAPATTIPSLSNMNLQIVDKVHMKGPSSSSATVAMNDINSLDQLETLCLQMTEQAIN</sequence>
<proteinExistence type="inferred from homology"/>
<evidence type="ECO:0000256" key="4">
    <source>
        <dbReference type="ARBA" id="ARBA00022490"/>
    </source>
</evidence>
<dbReference type="Gene3D" id="1.10.150.50">
    <property type="entry name" value="Transcription Factor, Ets-1"/>
    <property type="match status" value="1"/>
</dbReference>
<dbReference type="SUPFAM" id="SSF48371">
    <property type="entry name" value="ARM repeat"/>
    <property type="match status" value="1"/>
</dbReference>
<dbReference type="InterPro" id="IPR001660">
    <property type="entry name" value="SAM"/>
</dbReference>
<feature type="compositionally biased region" description="Polar residues" evidence="6">
    <location>
        <begin position="884"/>
        <end position="904"/>
    </location>
</feature>
<evidence type="ECO:0000313" key="10">
    <source>
        <dbReference type="RefSeq" id="XP_011210954.2"/>
    </source>
</evidence>
<keyword evidence="5" id="KW-0694">RNA-binding</keyword>
<dbReference type="InterPro" id="IPR058599">
    <property type="entry name" value="PHAT_Smg/ZCCHC2-like"/>
</dbReference>
<dbReference type="GO" id="GO:0003729">
    <property type="term" value="F:mRNA binding"/>
    <property type="evidence" value="ECO:0007669"/>
    <property type="project" value="TreeGrafter"/>
</dbReference>
<feature type="compositionally biased region" description="Polar residues" evidence="6">
    <location>
        <begin position="805"/>
        <end position="817"/>
    </location>
</feature>
<evidence type="ECO:0000313" key="9">
    <source>
        <dbReference type="RefSeq" id="XP_011210953.2"/>
    </source>
</evidence>
<reference evidence="9 10" key="1">
    <citation type="submission" date="2025-05" db="UniProtKB">
        <authorList>
            <consortium name="RefSeq"/>
        </authorList>
    </citation>
    <scope>IDENTIFICATION</scope>
    <source>
        <tissue evidence="9 10">Adult</tissue>
    </source>
</reference>
<dbReference type="PANTHER" id="PTHR12515:SF5">
    <property type="entry name" value="PROTEIN SMAUG"/>
    <property type="match status" value="1"/>
</dbReference>
<dbReference type="RefSeq" id="XP_011210953.2">
    <property type="nucleotide sequence ID" value="XM_011212651.4"/>
</dbReference>
<evidence type="ECO:0000256" key="5">
    <source>
        <dbReference type="ARBA" id="ARBA00022884"/>
    </source>
</evidence>
<feature type="compositionally biased region" description="Polar residues" evidence="6">
    <location>
        <begin position="311"/>
        <end position="328"/>
    </location>
</feature>
<accession>A0A6I9VHF4</accession>
<dbReference type="Pfam" id="PF26034">
    <property type="entry name" value="PHAT_SMAUG"/>
    <property type="match status" value="1"/>
</dbReference>
<gene>
    <name evidence="9 10 11" type="primary">LOC105231371</name>
</gene>
<keyword evidence="4" id="KW-0963">Cytoplasm</keyword>
<dbReference type="GO" id="GO:0000289">
    <property type="term" value="P:nuclear-transcribed mRNA poly(A) tail shortening"/>
    <property type="evidence" value="ECO:0007669"/>
    <property type="project" value="TreeGrafter"/>
</dbReference>
<dbReference type="Pfam" id="PF00536">
    <property type="entry name" value="SAM_1"/>
    <property type="match status" value="1"/>
</dbReference>
<dbReference type="Proteomes" id="UP001652620">
    <property type="component" value="Unplaced"/>
</dbReference>
<dbReference type="InterPro" id="IPR013761">
    <property type="entry name" value="SAM/pointed_sf"/>
</dbReference>
<organism evidence="8 9">
    <name type="scientific">Bactrocera dorsalis</name>
    <name type="common">Oriental fruit fly</name>
    <name type="synonym">Dacus dorsalis</name>
    <dbReference type="NCBI Taxonomy" id="27457"/>
    <lineage>
        <taxon>Eukaryota</taxon>
        <taxon>Metazoa</taxon>
        <taxon>Ecdysozoa</taxon>
        <taxon>Arthropoda</taxon>
        <taxon>Hexapoda</taxon>
        <taxon>Insecta</taxon>
        <taxon>Pterygota</taxon>
        <taxon>Neoptera</taxon>
        <taxon>Endopterygota</taxon>
        <taxon>Diptera</taxon>
        <taxon>Brachycera</taxon>
        <taxon>Muscomorpha</taxon>
        <taxon>Tephritoidea</taxon>
        <taxon>Tephritidae</taxon>
        <taxon>Bactrocera</taxon>
        <taxon>Bactrocera</taxon>
    </lineage>
</organism>
<dbReference type="InterPro" id="IPR037093">
    <property type="entry name" value="PHAT_dom_sf"/>
</dbReference>
<evidence type="ECO:0000256" key="3">
    <source>
        <dbReference type="ARBA" id="ARBA00018651"/>
    </source>
</evidence>
<keyword evidence="8" id="KW-1185">Reference proteome</keyword>
<evidence type="ECO:0000256" key="1">
    <source>
        <dbReference type="ARBA" id="ARBA00004496"/>
    </source>
</evidence>
<dbReference type="RefSeq" id="XP_011210954.2">
    <property type="nucleotide sequence ID" value="XM_011212652.4"/>
</dbReference>
<dbReference type="KEGG" id="bdr:105231371"/>
<evidence type="ECO:0000313" key="8">
    <source>
        <dbReference type="Proteomes" id="UP001652620"/>
    </source>
</evidence>
<dbReference type="RefSeq" id="XP_029408300.2">
    <property type="nucleotide sequence ID" value="XM_029552440.2"/>
</dbReference>
<dbReference type="GeneID" id="105231371"/>
<dbReference type="Pfam" id="PF09246">
    <property type="entry name" value="PHAT"/>
    <property type="match status" value="1"/>
</dbReference>
<feature type="region of interest" description="Disordered" evidence="6">
    <location>
        <begin position="801"/>
        <end position="951"/>
    </location>
</feature>
<evidence type="ECO:0000259" key="7">
    <source>
        <dbReference type="SMART" id="SM00454"/>
    </source>
</evidence>
<evidence type="ECO:0000313" key="11">
    <source>
        <dbReference type="RefSeq" id="XP_029408300.2"/>
    </source>
</evidence>
<feature type="region of interest" description="Disordered" evidence="6">
    <location>
        <begin position="277"/>
        <end position="328"/>
    </location>
</feature>
<name>A0A6I9VHF4_BACDO</name>
<feature type="compositionally biased region" description="Low complexity" evidence="6">
    <location>
        <begin position="939"/>
        <end position="948"/>
    </location>
</feature>
<dbReference type="Gene3D" id="1.25.40.170">
    <property type="entry name" value="Smaug, PHAT domain"/>
    <property type="match status" value="1"/>
</dbReference>
<protein>
    <recommendedName>
        <fullName evidence="3">Protein Smaug</fullName>
    </recommendedName>
</protein>
<dbReference type="SUPFAM" id="SSF47769">
    <property type="entry name" value="SAM/Pointed domain"/>
    <property type="match status" value="1"/>
</dbReference>
<dbReference type="InterPro" id="IPR015327">
    <property type="entry name" value="PHAT_dom"/>
</dbReference>
<dbReference type="PANTHER" id="PTHR12515">
    <property type="entry name" value="STERILE ALPHA MOTIF DOMAIN CONTAINING PROTEIN 4-RELATED"/>
    <property type="match status" value="1"/>
</dbReference>
<dbReference type="SMART" id="SM00454">
    <property type="entry name" value="SAM"/>
    <property type="match status" value="1"/>
</dbReference>
<dbReference type="GO" id="GO:0000932">
    <property type="term" value="C:P-body"/>
    <property type="evidence" value="ECO:0007669"/>
    <property type="project" value="TreeGrafter"/>
</dbReference>
<dbReference type="AlphaFoldDB" id="A0A6I9VHF4"/>
<dbReference type="GO" id="GO:0030371">
    <property type="term" value="F:translation repressor activity"/>
    <property type="evidence" value="ECO:0007669"/>
    <property type="project" value="InterPro"/>
</dbReference>
<dbReference type="OrthoDB" id="2155283at2759"/>
<dbReference type="InterPro" id="IPR016024">
    <property type="entry name" value="ARM-type_fold"/>
</dbReference>
<feature type="domain" description="SAM" evidence="7">
    <location>
        <begin position="620"/>
        <end position="683"/>
    </location>
</feature>
<dbReference type="GO" id="GO:0006355">
    <property type="term" value="P:regulation of DNA-templated transcription"/>
    <property type="evidence" value="ECO:0007669"/>
    <property type="project" value="InterPro"/>
</dbReference>
<comment type="subcellular location">
    <subcellularLocation>
        <location evidence="1">Cytoplasm</location>
    </subcellularLocation>
</comment>
<evidence type="ECO:0000256" key="6">
    <source>
        <dbReference type="SAM" id="MobiDB-lite"/>
    </source>
</evidence>
<feature type="compositionally biased region" description="Low complexity" evidence="6">
    <location>
        <begin position="913"/>
        <end position="924"/>
    </location>
</feature>